<comment type="caution">
    <text evidence="2">The sequence shown here is derived from an EMBL/GenBank/DDBJ whole genome shotgun (WGS) entry which is preliminary data.</text>
</comment>
<evidence type="ECO:0000313" key="3">
    <source>
        <dbReference type="Proteomes" id="UP001290101"/>
    </source>
</evidence>
<proteinExistence type="predicted"/>
<protein>
    <recommendedName>
        <fullName evidence="4">Peptidase</fullName>
    </recommendedName>
</protein>
<reference evidence="2 3" key="1">
    <citation type="submission" date="2023-12" db="EMBL/GenBank/DDBJ databases">
        <title>Micromonospora sp. nov., isolated from Atacama Desert.</title>
        <authorList>
            <person name="Carro L."/>
            <person name="Golinska P."/>
            <person name="Klenk H.-P."/>
            <person name="Goodfellow M."/>
        </authorList>
    </citation>
    <scope>NUCLEOTIDE SEQUENCE [LARGE SCALE GENOMIC DNA]</scope>
    <source>
        <strain evidence="2 3">4G53</strain>
    </source>
</reference>
<keyword evidence="1" id="KW-0472">Membrane</keyword>
<dbReference type="EMBL" id="JAXOTQ010000037">
    <property type="protein sequence ID" value="MDZ5492821.1"/>
    <property type="molecule type" value="Genomic_DNA"/>
</dbReference>
<accession>A0ABU5JJT5</accession>
<keyword evidence="1" id="KW-0812">Transmembrane</keyword>
<dbReference type="Proteomes" id="UP001290101">
    <property type="component" value="Unassembled WGS sequence"/>
</dbReference>
<dbReference type="RefSeq" id="WP_322442517.1">
    <property type="nucleotide sequence ID" value="NZ_JAXOTQ010000037.1"/>
</dbReference>
<sequence length="55" mass="5622">MYTRGCAAAAAGCTATLPVTGVSLGWSVVAGATLLIAGLALIRLAPVIRRRPQER</sequence>
<feature type="transmembrane region" description="Helical" evidence="1">
    <location>
        <begin position="24"/>
        <end position="45"/>
    </location>
</feature>
<name>A0ABU5JJT5_9ACTN</name>
<evidence type="ECO:0000256" key="1">
    <source>
        <dbReference type="SAM" id="Phobius"/>
    </source>
</evidence>
<evidence type="ECO:0008006" key="4">
    <source>
        <dbReference type="Google" id="ProtNLM"/>
    </source>
</evidence>
<keyword evidence="3" id="KW-1185">Reference proteome</keyword>
<keyword evidence="1" id="KW-1133">Transmembrane helix</keyword>
<gene>
    <name evidence="2" type="ORF">U2F25_25690</name>
</gene>
<evidence type="ECO:0000313" key="2">
    <source>
        <dbReference type="EMBL" id="MDZ5492821.1"/>
    </source>
</evidence>
<organism evidence="2 3">
    <name type="scientific">Micromonospora sicca</name>
    <dbReference type="NCBI Taxonomy" id="2202420"/>
    <lineage>
        <taxon>Bacteria</taxon>
        <taxon>Bacillati</taxon>
        <taxon>Actinomycetota</taxon>
        <taxon>Actinomycetes</taxon>
        <taxon>Micromonosporales</taxon>
        <taxon>Micromonosporaceae</taxon>
        <taxon>Micromonospora</taxon>
    </lineage>
</organism>